<comment type="caution">
    <text evidence="1">The sequence shown here is derived from an EMBL/GenBank/DDBJ whole genome shotgun (WGS) entry which is preliminary data.</text>
</comment>
<dbReference type="EMBL" id="CAJVQC010013340">
    <property type="protein sequence ID" value="CAG8647288.1"/>
    <property type="molecule type" value="Genomic_DNA"/>
</dbReference>
<keyword evidence="2" id="KW-1185">Reference proteome</keyword>
<feature type="non-terminal residue" evidence="1">
    <location>
        <position position="1"/>
    </location>
</feature>
<proteinExistence type="predicted"/>
<dbReference type="Proteomes" id="UP000789920">
    <property type="component" value="Unassembled WGS sequence"/>
</dbReference>
<protein>
    <submittedName>
        <fullName evidence="1">31387_t:CDS:1</fullName>
    </submittedName>
</protein>
<reference evidence="1" key="1">
    <citation type="submission" date="2021-06" db="EMBL/GenBank/DDBJ databases">
        <authorList>
            <person name="Kallberg Y."/>
            <person name="Tangrot J."/>
            <person name="Rosling A."/>
        </authorList>
    </citation>
    <scope>NUCLEOTIDE SEQUENCE</scope>
    <source>
        <strain evidence="1">MA461A</strain>
    </source>
</reference>
<sequence>NNSKYNSDIEYIFDNNIQEEVESSTSIPRQKAVEEPAEEPDTKNIHINFFNPNKSRKKSYV</sequence>
<organism evidence="1 2">
    <name type="scientific">Racocetra persica</name>
    <dbReference type="NCBI Taxonomy" id="160502"/>
    <lineage>
        <taxon>Eukaryota</taxon>
        <taxon>Fungi</taxon>
        <taxon>Fungi incertae sedis</taxon>
        <taxon>Mucoromycota</taxon>
        <taxon>Glomeromycotina</taxon>
        <taxon>Glomeromycetes</taxon>
        <taxon>Diversisporales</taxon>
        <taxon>Gigasporaceae</taxon>
        <taxon>Racocetra</taxon>
    </lineage>
</organism>
<evidence type="ECO:0000313" key="2">
    <source>
        <dbReference type="Proteomes" id="UP000789920"/>
    </source>
</evidence>
<name>A0ACA9NF14_9GLOM</name>
<accession>A0ACA9NF14</accession>
<gene>
    <name evidence="1" type="ORF">RPERSI_LOCUS7727</name>
</gene>
<evidence type="ECO:0000313" key="1">
    <source>
        <dbReference type="EMBL" id="CAG8647288.1"/>
    </source>
</evidence>